<feature type="domain" description="ABC3 transporter permease C-terminal" evidence="8">
    <location>
        <begin position="332"/>
        <end position="448"/>
    </location>
</feature>
<comment type="subcellular location">
    <subcellularLocation>
        <location evidence="1">Cell membrane</location>
        <topology evidence="1">Multi-pass membrane protein</topology>
    </subcellularLocation>
</comment>
<feature type="transmembrane region" description="Helical" evidence="7">
    <location>
        <begin position="145"/>
        <end position="165"/>
    </location>
</feature>
<evidence type="ECO:0000259" key="8">
    <source>
        <dbReference type="Pfam" id="PF02687"/>
    </source>
</evidence>
<sequence>MTAFRLTERRDLRAIGLVAGLSSGYGVALVIAAGALTAAGGAAGTTVALMLAALLIGMALYVSAIVISTGVSSVIVGIRPHVALLRLLGARSGVLRRRLVAEVVGVAAAASVVGAVVAGCLGVGLRAHFASRGAIPLADSGATDRFIPLVIAATVAVAAMATFTASRSVLAVSPGSALADSDDHCDPAPSVSAVRLVIATILLGLGSIALLSPAFGSLRGTDSGVLVAALGAVLLSLGVLVAAPVLLPAVVSAIGALFGRSAAASVARSNAYAYRNRTTRSTIGILTGVTVVITLATGATAVKSALAGQVSAAEFPDAARFIDMTTVVLVGITVISAIISAIGYVSVMSAGVEQRRREIGMLRVLGLRRTDVYRTTVFESLAIAGAAVATGIALGIVIGSAGSRALIPFADDIVFIPWKALAITVLAAAGVVVASAVTPARRAAAVSPIETIRP</sequence>
<feature type="transmembrane region" description="Helical" evidence="7">
    <location>
        <begin position="196"/>
        <end position="215"/>
    </location>
</feature>
<evidence type="ECO:0000256" key="7">
    <source>
        <dbReference type="SAM" id="Phobius"/>
    </source>
</evidence>
<feature type="transmembrane region" description="Helical" evidence="7">
    <location>
        <begin position="372"/>
        <end position="398"/>
    </location>
</feature>
<dbReference type="STRING" id="521096.Tpau_0645"/>
<dbReference type="KEGG" id="tpr:Tpau_0645"/>
<accession>D5USZ5</accession>
<evidence type="ECO:0000313" key="9">
    <source>
        <dbReference type="EMBL" id="ADG77282.1"/>
    </source>
</evidence>
<evidence type="ECO:0000313" key="10">
    <source>
        <dbReference type="Proteomes" id="UP000001213"/>
    </source>
</evidence>
<evidence type="ECO:0000256" key="3">
    <source>
        <dbReference type="ARBA" id="ARBA00022692"/>
    </source>
</evidence>
<feature type="transmembrane region" description="Helical" evidence="7">
    <location>
        <begin position="418"/>
        <end position="437"/>
    </location>
</feature>
<evidence type="ECO:0000256" key="4">
    <source>
        <dbReference type="ARBA" id="ARBA00022989"/>
    </source>
</evidence>
<keyword evidence="2" id="KW-1003">Cell membrane</keyword>
<reference evidence="10" key="1">
    <citation type="submission" date="2010-03" db="EMBL/GenBank/DDBJ databases">
        <title>The complete chromosome of Tsukamurella paurometabola DSM 20162.</title>
        <authorList>
            <consortium name="US DOE Joint Genome Institute (JGI-PGF)"/>
            <person name="Lucas S."/>
            <person name="Copeland A."/>
            <person name="Lapidus A."/>
            <person name="Glavina del Rio T."/>
            <person name="Dalin E."/>
            <person name="Tice H."/>
            <person name="Bruce D."/>
            <person name="Goodwin L."/>
            <person name="Pitluck S."/>
            <person name="Kyrpides N."/>
            <person name="Mavromatis K."/>
            <person name="Ivanova N."/>
            <person name="Mikhailova N."/>
            <person name="Munk A.C."/>
            <person name="Brettin T."/>
            <person name="Detter J.C."/>
            <person name="Tapia R."/>
            <person name="Han C."/>
            <person name="Larimer F."/>
            <person name="Land M."/>
            <person name="Hauser L."/>
            <person name="Markowitz V."/>
            <person name="Cheng J.-F."/>
            <person name="Hugenholtz P."/>
            <person name="Woyke T."/>
            <person name="Wu D."/>
            <person name="Jando M."/>
            <person name="Brambilla E."/>
            <person name="Klenk H.-P."/>
            <person name="Eisen J.A."/>
        </authorList>
    </citation>
    <scope>NUCLEOTIDE SEQUENCE [LARGE SCALE GENOMIC DNA]</scope>
    <source>
        <strain evidence="10">ATCC 8368 / DSM 20162 / CCUG 35730 / CIP 100753 / JCM 10117 / KCTC 9821 / NBRC 16120 / NCIMB 702349 / NCTC 13040</strain>
    </source>
</reference>
<dbReference type="Pfam" id="PF02687">
    <property type="entry name" value="FtsX"/>
    <property type="match status" value="1"/>
</dbReference>
<comment type="similarity">
    <text evidence="6">Belongs to the ABC-4 integral membrane protein family.</text>
</comment>
<evidence type="ECO:0000256" key="1">
    <source>
        <dbReference type="ARBA" id="ARBA00004651"/>
    </source>
</evidence>
<gene>
    <name evidence="9" type="ordered locus">Tpau_0645</name>
</gene>
<dbReference type="InterPro" id="IPR050250">
    <property type="entry name" value="Macrolide_Exporter_MacB"/>
</dbReference>
<feature type="transmembrane region" description="Helical" evidence="7">
    <location>
        <begin position="326"/>
        <end position="352"/>
    </location>
</feature>
<dbReference type="GO" id="GO:0022857">
    <property type="term" value="F:transmembrane transporter activity"/>
    <property type="evidence" value="ECO:0007669"/>
    <property type="project" value="TreeGrafter"/>
</dbReference>
<dbReference type="eggNOG" id="COG0577">
    <property type="taxonomic scope" value="Bacteria"/>
</dbReference>
<evidence type="ECO:0000256" key="6">
    <source>
        <dbReference type="ARBA" id="ARBA00038076"/>
    </source>
</evidence>
<keyword evidence="3 7" id="KW-0812">Transmembrane</keyword>
<protein>
    <recommendedName>
        <fullName evidence="8">ABC3 transporter permease C-terminal domain-containing protein</fullName>
    </recommendedName>
</protein>
<feature type="transmembrane region" description="Helical" evidence="7">
    <location>
        <begin position="99"/>
        <end position="125"/>
    </location>
</feature>
<proteinExistence type="inferred from homology"/>
<evidence type="ECO:0000256" key="5">
    <source>
        <dbReference type="ARBA" id="ARBA00023136"/>
    </source>
</evidence>
<feature type="transmembrane region" description="Helical" evidence="7">
    <location>
        <begin position="227"/>
        <end position="258"/>
    </location>
</feature>
<keyword evidence="10" id="KW-1185">Reference proteome</keyword>
<feature type="transmembrane region" description="Helical" evidence="7">
    <location>
        <begin position="48"/>
        <end position="78"/>
    </location>
</feature>
<dbReference type="GO" id="GO:0005886">
    <property type="term" value="C:plasma membrane"/>
    <property type="evidence" value="ECO:0007669"/>
    <property type="project" value="UniProtKB-SubCell"/>
</dbReference>
<keyword evidence="4 7" id="KW-1133">Transmembrane helix</keyword>
<feature type="transmembrane region" description="Helical" evidence="7">
    <location>
        <begin position="283"/>
        <end position="306"/>
    </location>
</feature>
<dbReference type="HOGENOM" id="CLU_558760_0_0_11"/>
<name>D5USZ5_TSUPD</name>
<organism evidence="9 10">
    <name type="scientific">Tsukamurella paurometabola (strain ATCC 8368 / DSM 20162 / CCUG 35730 / CIP 100753 / JCM 10117 / KCTC 9821 / NBRC 16120 / NCIMB 702349 / NCTC 13040)</name>
    <name type="common">Corynebacterium paurometabolum</name>
    <dbReference type="NCBI Taxonomy" id="521096"/>
    <lineage>
        <taxon>Bacteria</taxon>
        <taxon>Bacillati</taxon>
        <taxon>Actinomycetota</taxon>
        <taxon>Actinomycetes</taxon>
        <taxon>Mycobacteriales</taxon>
        <taxon>Tsukamurellaceae</taxon>
        <taxon>Tsukamurella</taxon>
    </lineage>
</organism>
<dbReference type="EMBL" id="CP001966">
    <property type="protein sequence ID" value="ADG77282.1"/>
    <property type="molecule type" value="Genomic_DNA"/>
</dbReference>
<dbReference type="PANTHER" id="PTHR30572:SF4">
    <property type="entry name" value="ABC TRANSPORTER PERMEASE YTRF"/>
    <property type="match status" value="1"/>
</dbReference>
<feature type="transmembrane region" description="Helical" evidence="7">
    <location>
        <begin position="12"/>
        <end position="36"/>
    </location>
</feature>
<dbReference type="RefSeq" id="WP_013125324.1">
    <property type="nucleotide sequence ID" value="NC_014158.1"/>
</dbReference>
<reference evidence="9 10" key="2">
    <citation type="journal article" date="2011" name="Stand. Genomic Sci.">
        <title>Complete genome sequence of Tsukamurella paurometabola type strain (no. 33).</title>
        <authorList>
            <person name="Munk A.C."/>
            <person name="Lapidus A."/>
            <person name="Lucas S."/>
            <person name="Nolan M."/>
            <person name="Tice H."/>
            <person name="Cheng J.F."/>
            <person name="Del Rio T.G."/>
            <person name="Goodwin L."/>
            <person name="Pitluck S."/>
            <person name="Liolios K."/>
            <person name="Huntemann M."/>
            <person name="Ivanova N."/>
            <person name="Mavromatis K."/>
            <person name="Mikhailova N."/>
            <person name="Pati A."/>
            <person name="Chen A."/>
            <person name="Palaniappan K."/>
            <person name="Tapia R."/>
            <person name="Han C."/>
            <person name="Land M."/>
            <person name="Hauser L."/>
            <person name="Chang Y.J."/>
            <person name="Jeffries C.D."/>
            <person name="Brettin T."/>
            <person name="Yasawong M."/>
            <person name="Brambilla E.M."/>
            <person name="Rohde M."/>
            <person name="Sikorski J."/>
            <person name="Goker M."/>
            <person name="Detter J.C."/>
            <person name="Woyke T."/>
            <person name="Bristow J."/>
            <person name="Eisen J.A."/>
            <person name="Markowitz V."/>
            <person name="Hugenholtz P."/>
            <person name="Kyrpides N.C."/>
            <person name="Klenk H.P."/>
        </authorList>
    </citation>
    <scope>NUCLEOTIDE SEQUENCE [LARGE SCALE GENOMIC DNA]</scope>
    <source>
        <strain evidence="10">ATCC 8368 / DSM 20162 / CCUG 35730 / CIP 100753 / JCM 10117 / KCTC 9821 / NBRC 16120 / NCIMB 702349 / NCTC 13040</strain>
    </source>
</reference>
<dbReference type="Proteomes" id="UP000001213">
    <property type="component" value="Chromosome"/>
</dbReference>
<dbReference type="PANTHER" id="PTHR30572">
    <property type="entry name" value="MEMBRANE COMPONENT OF TRANSPORTER-RELATED"/>
    <property type="match status" value="1"/>
</dbReference>
<dbReference type="AlphaFoldDB" id="D5USZ5"/>
<dbReference type="InterPro" id="IPR003838">
    <property type="entry name" value="ABC3_permease_C"/>
</dbReference>
<evidence type="ECO:0000256" key="2">
    <source>
        <dbReference type="ARBA" id="ARBA00022475"/>
    </source>
</evidence>
<keyword evidence="5 7" id="KW-0472">Membrane</keyword>